<dbReference type="AlphaFoldDB" id="A0A2H1VW19"/>
<proteinExistence type="predicted"/>
<reference evidence="2" key="1">
    <citation type="submission" date="2016-07" db="EMBL/GenBank/DDBJ databases">
        <authorList>
            <person name="Bretaudeau A."/>
        </authorList>
    </citation>
    <scope>NUCLEOTIDE SEQUENCE</scope>
    <source>
        <strain evidence="2">Rice</strain>
        <tissue evidence="2">Whole body</tissue>
    </source>
</reference>
<evidence type="ECO:0000313" key="2">
    <source>
        <dbReference type="EMBL" id="SOQ44946.1"/>
    </source>
</evidence>
<evidence type="ECO:0000256" key="1">
    <source>
        <dbReference type="SAM" id="MobiDB-lite"/>
    </source>
</evidence>
<feature type="compositionally biased region" description="Basic and acidic residues" evidence="1">
    <location>
        <begin position="112"/>
        <end position="125"/>
    </location>
</feature>
<organism evidence="2">
    <name type="scientific">Spodoptera frugiperda</name>
    <name type="common">Fall armyworm</name>
    <dbReference type="NCBI Taxonomy" id="7108"/>
    <lineage>
        <taxon>Eukaryota</taxon>
        <taxon>Metazoa</taxon>
        <taxon>Ecdysozoa</taxon>
        <taxon>Arthropoda</taxon>
        <taxon>Hexapoda</taxon>
        <taxon>Insecta</taxon>
        <taxon>Pterygota</taxon>
        <taxon>Neoptera</taxon>
        <taxon>Endopterygota</taxon>
        <taxon>Lepidoptera</taxon>
        <taxon>Glossata</taxon>
        <taxon>Ditrysia</taxon>
        <taxon>Noctuoidea</taxon>
        <taxon>Noctuidae</taxon>
        <taxon>Amphipyrinae</taxon>
        <taxon>Spodoptera</taxon>
    </lineage>
</organism>
<sequence length="125" mass="14073">MFADRVFSGDSEKRGRGIEIHLYFEETFNAYPTSGPARPTNLNATCERYLPDVQRVRCMRQPGRRPSGPSGTVRYCRTDTLHSICAITTHYDCVYTPMSSVIGGKSSNDFSRLGRGERECQPLTD</sequence>
<name>A0A2H1VW19_SPOFR</name>
<dbReference type="EMBL" id="ODYU01004744">
    <property type="protein sequence ID" value="SOQ44946.1"/>
    <property type="molecule type" value="Genomic_DNA"/>
</dbReference>
<accession>A0A2H1VW19</accession>
<gene>
    <name evidence="2" type="ORF">SFRICE_035204</name>
</gene>
<protein>
    <submittedName>
        <fullName evidence="2">SFRICE_035204</fullName>
    </submittedName>
</protein>
<feature type="region of interest" description="Disordered" evidence="1">
    <location>
        <begin position="106"/>
        <end position="125"/>
    </location>
</feature>